<dbReference type="Gene3D" id="2.40.440.10">
    <property type="entry name" value="L,D-transpeptidase catalytic domain-like"/>
    <property type="match status" value="1"/>
</dbReference>
<comment type="caution">
    <text evidence="9">The sequence shown here is derived from an EMBL/GenBank/DDBJ whole genome shotgun (WGS) entry which is preliminary data.</text>
</comment>
<dbReference type="InterPro" id="IPR005490">
    <property type="entry name" value="LD_TPept_cat_dom"/>
</dbReference>
<dbReference type="GO" id="GO:0016740">
    <property type="term" value="F:transferase activity"/>
    <property type="evidence" value="ECO:0007669"/>
    <property type="project" value="UniProtKB-KW"/>
</dbReference>
<dbReference type="InterPro" id="IPR052905">
    <property type="entry name" value="LD-transpeptidase_YkuD-like"/>
</dbReference>
<evidence type="ECO:0000256" key="4">
    <source>
        <dbReference type="ARBA" id="ARBA00022960"/>
    </source>
</evidence>
<dbReference type="Proteomes" id="UP001161422">
    <property type="component" value="Unassembled WGS sequence"/>
</dbReference>
<dbReference type="InterPro" id="IPR038063">
    <property type="entry name" value="Transpep_catalytic_dom"/>
</dbReference>
<keyword evidence="5 7" id="KW-0573">Peptidoglycan synthesis</keyword>
<dbReference type="PANTHER" id="PTHR41533:SF2">
    <property type="entry name" value="BLR7131 PROTEIN"/>
    <property type="match status" value="1"/>
</dbReference>
<dbReference type="Pfam" id="PF03734">
    <property type="entry name" value="YkuD"/>
    <property type="match status" value="1"/>
</dbReference>
<keyword evidence="6 7" id="KW-0961">Cell wall biogenesis/degradation</keyword>
<dbReference type="GO" id="GO:0008360">
    <property type="term" value="P:regulation of cell shape"/>
    <property type="evidence" value="ECO:0007669"/>
    <property type="project" value="UniProtKB-UniRule"/>
</dbReference>
<evidence type="ECO:0000256" key="2">
    <source>
        <dbReference type="ARBA" id="ARBA00005992"/>
    </source>
</evidence>
<reference evidence="9" key="2">
    <citation type="submission" date="2023-01" db="EMBL/GenBank/DDBJ databases">
        <title>Draft genome sequence of Paraferrimonas sedimenticola strain NBRC 101628.</title>
        <authorList>
            <person name="Sun Q."/>
            <person name="Mori K."/>
        </authorList>
    </citation>
    <scope>NUCLEOTIDE SEQUENCE</scope>
    <source>
        <strain evidence="9">NBRC 101628</strain>
    </source>
</reference>
<organism evidence="9 10">
    <name type="scientific">Paraferrimonas sedimenticola</name>
    <dbReference type="NCBI Taxonomy" id="375674"/>
    <lineage>
        <taxon>Bacteria</taxon>
        <taxon>Pseudomonadati</taxon>
        <taxon>Pseudomonadota</taxon>
        <taxon>Gammaproteobacteria</taxon>
        <taxon>Alteromonadales</taxon>
        <taxon>Ferrimonadaceae</taxon>
        <taxon>Paraferrimonas</taxon>
    </lineage>
</organism>
<accession>A0AA37RTB4</accession>
<evidence type="ECO:0000256" key="7">
    <source>
        <dbReference type="PROSITE-ProRule" id="PRU01373"/>
    </source>
</evidence>
<dbReference type="AlphaFoldDB" id="A0AA37RTB4"/>
<keyword evidence="10" id="KW-1185">Reference proteome</keyword>
<sequence length="131" mass="15165">MQLPGKQNALGKVRFNFHNTHSVYLHDTPQKHLFNKNERALSHGCVRVQDTQELVAAIERIGKLDRSRDWRQLWRSDALTSVKLTDPINIHLTYQTGWIDEFGQVQIRDDIYHLDSPQIGATDSSFVKRAN</sequence>
<keyword evidence="4 7" id="KW-0133">Cell shape</keyword>
<evidence type="ECO:0000256" key="1">
    <source>
        <dbReference type="ARBA" id="ARBA00004752"/>
    </source>
</evidence>
<comment type="pathway">
    <text evidence="1 7">Cell wall biogenesis; peptidoglycan biosynthesis.</text>
</comment>
<feature type="domain" description="L,D-TPase catalytic" evidence="8">
    <location>
        <begin position="1"/>
        <end position="85"/>
    </location>
</feature>
<dbReference type="PROSITE" id="PS52029">
    <property type="entry name" value="LD_TPASE"/>
    <property type="match status" value="1"/>
</dbReference>
<dbReference type="EMBL" id="BSNC01000001">
    <property type="protein sequence ID" value="GLP94894.1"/>
    <property type="molecule type" value="Genomic_DNA"/>
</dbReference>
<reference evidence="9" key="1">
    <citation type="journal article" date="2014" name="Int. J. Syst. Evol. Microbiol.">
        <title>Complete genome sequence of Corynebacterium casei LMG S-19264T (=DSM 44701T), isolated from a smear-ripened cheese.</title>
        <authorList>
            <consortium name="US DOE Joint Genome Institute (JGI-PGF)"/>
            <person name="Walter F."/>
            <person name="Albersmeier A."/>
            <person name="Kalinowski J."/>
            <person name="Ruckert C."/>
        </authorList>
    </citation>
    <scope>NUCLEOTIDE SEQUENCE</scope>
    <source>
        <strain evidence="9">NBRC 101628</strain>
    </source>
</reference>
<dbReference type="SUPFAM" id="SSF141523">
    <property type="entry name" value="L,D-transpeptidase catalytic domain-like"/>
    <property type="match status" value="1"/>
</dbReference>
<dbReference type="GO" id="GO:0009252">
    <property type="term" value="P:peptidoglycan biosynthetic process"/>
    <property type="evidence" value="ECO:0007669"/>
    <property type="project" value="UniProtKB-KW"/>
</dbReference>
<evidence type="ECO:0000313" key="9">
    <source>
        <dbReference type="EMBL" id="GLP94894.1"/>
    </source>
</evidence>
<dbReference type="GO" id="GO:0004180">
    <property type="term" value="F:carboxypeptidase activity"/>
    <property type="evidence" value="ECO:0007669"/>
    <property type="project" value="UniProtKB-ARBA"/>
</dbReference>
<keyword evidence="3" id="KW-0808">Transferase</keyword>
<feature type="active site" description="Nucleophile" evidence="7">
    <location>
        <position position="45"/>
    </location>
</feature>
<evidence type="ECO:0000256" key="3">
    <source>
        <dbReference type="ARBA" id="ARBA00022679"/>
    </source>
</evidence>
<evidence type="ECO:0000259" key="8">
    <source>
        <dbReference type="PROSITE" id="PS52029"/>
    </source>
</evidence>
<proteinExistence type="inferred from homology"/>
<comment type="similarity">
    <text evidence="2">Belongs to the YkuD family.</text>
</comment>
<dbReference type="CDD" id="cd16913">
    <property type="entry name" value="YkuD_like"/>
    <property type="match status" value="1"/>
</dbReference>
<evidence type="ECO:0000313" key="10">
    <source>
        <dbReference type="Proteomes" id="UP001161422"/>
    </source>
</evidence>
<feature type="active site" description="Proton donor/acceptor" evidence="7">
    <location>
        <position position="26"/>
    </location>
</feature>
<name>A0AA37RTB4_9GAMM</name>
<evidence type="ECO:0000256" key="6">
    <source>
        <dbReference type="ARBA" id="ARBA00023316"/>
    </source>
</evidence>
<protein>
    <recommendedName>
        <fullName evidence="8">L,D-TPase catalytic domain-containing protein</fullName>
    </recommendedName>
</protein>
<dbReference type="PANTHER" id="PTHR41533">
    <property type="entry name" value="L,D-TRANSPEPTIDASE HI_1667-RELATED"/>
    <property type="match status" value="1"/>
</dbReference>
<evidence type="ECO:0000256" key="5">
    <source>
        <dbReference type="ARBA" id="ARBA00022984"/>
    </source>
</evidence>
<dbReference type="GO" id="GO:0071555">
    <property type="term" value="P:cell wall organization"/>
    <property type="evidence" value="ECO:0007669"/>
    <property type="project" value="UniProtKB-UniRule"/>
</dbReference>
<gene>
    <name evidence="9" type="ORF">GCM10007895_02000</name>
</gene>